<feature type="transmembrane region" description="Helical" evidence="5">
    <location>
        <begin position="65"/>
        <end position="82"/>
    </location>
</feature>
<feature type="transmembrane region" description="Helical" evidence="5">
    <location>
        <begin position="135"/>
        <end position="153"/>
    </location>
</feature>
<dbReference type="RefSeq" id="WP_407349516.1">
    <property type="nucleotide sequence ID" value="NZ_CP136864.1"/>
</dbReference>
<dbReference type="EMBL" id="CP136864">
    <property type="protein sequence ID" value="WOJ94882.1"/>
    <property type="molecule type" value="Genomic_DNA"/>
</dbReference>
<evidence type="ECO:0000256" key="3">
    <source>
        <dbReference type="ARBA" id="ARBA00022989"/>
    </source>
</evidence>
<organism evidence="6 7">
    <name type="scientific">Congregibacter variabilis</name>
    <dbReference type="NCBI Taxonomy" id="3081200"/>
    <lineage>
        <taxon>Bacteria</taxon>
        <taxon>Pseudomonadati</taxon>
        <taxon>Pseudomonadota</taxon>
        <taxon>Gammaproteobacteria</taxon>
        <taxon>Cellvibrionales</taxon>
        <taxon>Halieaceae</taxon>
        <taxon>Congregibacter</taxon>
    </lineage>
</organism>
<proteinExistence type="inferred from homology"/>
<evidence type="ECO:0000313" key="7">
    <source>
        <dbReference type="Proteomes" id="UP001626537"/>
    </source>
</evidence>
<dbReference type="PANTHER" id="PTHR36917:SF1">
    <property type="entry name" value="INNER MEMBRANE-SPANNING PROTEIN YCIB"/>
    <property type="match status" value="1"/>
</dbReference>
<evidence type="ECO:0000256" key="4">
    <source>
        <dbReference type="ARBA" id="ARBA00023136"/>
    </source>
</evidence>
<evidence type="ECO:0000256" key="5">
    <source>
        <dbReference type="HAMAP-Rule" id="MF_00189"/>
    </source>
</evidence>
<keyword evidence="3 5" id="KW-1133">Transmembrane helix</keyword>
<accession>A0ABZ0I5T7</accession>
<feature type="transmembrane region" description="Helical" evidence="5">
    <location>
        <begin position="34"/>
        <end position="53"/>
    </location>
</feature>
<dbReference type="HAMAP" id="MF_00189">
    <property type="entry name" value="YciB"/>
    <property type="match status" value="1"/>
</dbReference>
<dbReference type="InterPro" id="IPR006008">
    <property type="entry name" value="YciB"/>
</dbReference>
<comment type="subcellular location">
    <subcellularLocation>
        <location evidence="5">Cell inner membrane</location>
        <topology evidence="5">Multi-pass membrane protein</topology>
    </subcellularLocation>
</comment>
<protein>
    <recommendedName>
        <fullName evidence="5">Inner membrane-spanning protein YciB</fullName>
    </recommendedName>
</protein>
<keyword evidence="2 5" id="KW-0812">Transmembrane</keyword>
<evidence type="ECO:0000256" key="2">
    <source>
        <dbReference type="ARBA" id="ARBA00022692"/>
    </source>
</evidence>
<dbReference type="PANTHER" id="PTHR36917">
    <property type="entry name" value="INTRACELLULAR SEPTATION PROTEIN A-RELATED"/>
    <property type="match status" value="1"/>
</dbReference>
<feature type="transmembrane region" description="Helical" evidence="5">
    <location>
        <begin position="165"/>
        <end position="183"/>
    </location>
</feature>
<comment type="function">
    <text evidence="5">Plays a role in cell envelope biogenesis, maintenance of cell envelope integrity and membrane homeostasis.</text>
</comment>
<feature type="transmembrane region" description="Helical" evidence="5">
    <location>
        <begin position="94"/>
        <end position="115"/>
    </location>
</feature>
<name>A0ABZ0I5T7_9GAMM</name>
<keyword evidence="4 5" id="KW-0472">Membrane</keyword>
<comment type="similarity">
    <text evidence="5">Belongs to the YciB family.</text>
</comment>
<keyword evidence="1 5" id="KW-1003">Cell membrane</keyword>
<evidence type="ECO:0000256" key="1">
    <source>
        <dbReference type="ARBA" id="ARBA00022475"/>
    </source>
</evidence>
<dbReference type="Proteomes" id="UP001626537">
    <property type="component" value="Chromosome"/>
</dbReference>
<gene>
    <name evidence="5" type="primary">yciB</name>
    <name evidence="6" type="ORF">R0135_06860</name>
</gene>
<keyword evidence="7" id="KW-1185">Reference proteome</keyword>
<keyword evidence="5" id="KW-0997">Cell inner membrane</keyword>
<evidence type="ECO:0000313" key="6">
    <source>
        <dbReference type="EMBL" id="WOJ94882.1"/>
    </source>
</evidence>
<dbReference type="Pfam" id="PF04279">
    <property type="entry name" value="IspA"/>
    <property type="match status" value="1"/>
</dbReference>
<reference evidence="6 7" key="1">
    <citation type="submission" date="2023-10" db="EMBL/GenBank/DDBJ databases">
        <title>Two novel species belonging to the OM43/NOR5 clade.</title>
        <authorList>
            <person name="Park M."/>
        </authorList>
    </citation>
    <scope>NUCLEOTIDE SEQUENCE [LARGE SCALE GENOMIC DNA]</scope>
    <source>
        <strain evidence="6 7">IMCC43200</strain>
    </source>
</reference>
<sequence>MKQLLEFIPIALFFVVYQLDGETLRLGNWQHEFDGIFSATTVLIIATALQVLISRIASGYWDKRGLWTFLAVGVFGGATLILRDQTFIQWKPTIFNWALAIAFGLFHFIGGRNLLERTLGAQLELPKTVWARLNLLWISNFLIVGALNLYVAYSYSESTWVSYKLYSAIGFTLLLTVLTALLVSPHLQAVEATADSESD</sequence>